<organism evidence="1 2">
    <name type="scientific">Paraburkholderia fungorum</name>
    <dbReference type="NCBI Taxonomy" id="134537"/>
    <lineage>
        <taxon>Bacteria</taxon>
        <taxon>Pseudomonadati</taxon>
        <taxon>Pseudomonadota</taxon>
        <taxon>Betaproteobacteria</taxon>
        <taxon>Burkholderiales</taxon>
        <taxon>Burkholderiaceae</taxon>
        <taxon>Paraburkholderia</taxon>
    </lineage>
</organism>
<accession>A0AAW3UZ12</accession>
<dbReference type="EMBL" id="JACIIK010000008">
    <property type="protein sequence ID" value="MBB6203882.1"/>
    <property type="molecule type" value="Genomic_DNA"/>
</dbReference>
<protein>
    <submittedName>
        <fullName evidence="1">Uncharacterized protein involved in type VI secretion and phage assembly</fullName>
    </submittedName>
</protein>
<sequence length="125" mass="14079">MRETLLPFHESDANFIRRLCRREGIAWFTAAGKRDAVTEARDSIMLWLASRQLVSGNLQRASWDYKSATVAQASETSIVDQGEAGNDIALLMRDVVIDVPRLGRKGNSAAHIRLQFLTALHLWRT</sequence>
<comment type="caution">
    <text evidence="1">The sequence shown here is derived from an EMBL/GenBank/DDBJ whole genome shotgun (WGS) entry which is preliminary data.</text>
</comment>
<dbReference type="Proteomes" id="UP000518681">
    <property type="component" value="Unassembled WGS sequence"/>
</dbReference>
<proteinExistence type="predicted"/>
<reference evidence="1 2" key="1">
    <citation type="submission" date="2020-08" db="EMBL/GenBank/DDBJ databases">
        <title>Genomic Encyclopedia of Type Strains, Phase IV (KMG-V): Genome sequencing to study the core and pangenomes of soil and plant-associated prokaryotes.</title>
        <authorList>
            <person name="Whitman W."/>
        </authorList>
    </citation>
    <scope>NUCLEOTIDE SEQUENCE [LARGE SCALE GENOMIC DNA]</scope>
    <source>
        <strain evidence="1 2">SEMIA 4013</strain>
    </source>
</reference>
<name>A0AAW3UZ12_9BURK</name>
<evidence type="ECO:0000313" key="2">
    <source>
        <dbReference type="Proteomes" id="UP000518681"/>
    </source>
</evidence>
<evidence type="ECO:0000313" key="1">
    <source>
        <dbReference type="EMBL" id="MBB6203882.1"/>
    </source>
</evidence>
<dbReference type="AlphaFoldDB" id="A0AAW3UZ12"/>
<gene>
    <name evidence="1" type="ORF">GGD69_004769</name>
</gene>
<dbReference type="Gene3D" id="3.55.50.10">
    <property type="entry name" value="Baseplate protein-like domains"/>
    <property type="match status" value="1"/>
</dbReference>